<evidence type="ECO:0000313" key="11">
    <source>
        <dbReference type="Proteomes" id="UP001054857"/>
    </source>
</evidence>
<feature type="transmembrane region" description="Helical" evidence="8">
    <location>
        <begin position="77"/>
        <end position="98"/>
    </location>
</feature>
<dbReference type="Proteomes" id="UP001054857">
    <property type="component" value="Unassembled WGS sequence"/>
</dbReference>
<name>A0AAD3HNI7_9CHLO</name>
<dbReference type="PANTHER" id="PTHR23502">
    <property type="entry name" value="MAJOR FACILITATOR SUPERFAMILY"/>
    <property type="match status" value="1"/>
</dbReference>
<dbReference type="AlphaFoldDB" id="A0AAD3HNI7"/>
<evidence type="ECO:0000256" key="3">
    <source>
        <dbReference type="ARBA" id="ARBA00022475"/>
    </source>
</evidence>
<evidence type="ECO:0000313" key="10">
    <source>
        <dbReference type="EMBL" id="GFR46865.1"/>
    </source>
</evidence>
<dbReference type="InterPro" id="IPR011701">
    <property type="entry name" value="MFS"/>
</dbReference>
<feature type="transmembrane region" description="Helical" evidence="8">
    <location>
        <begin position="438"/>
        <end position="463"/>
    </location>
</feature>
<comment type="subcellular location">
    <subcellularLocation>
        <location evidence="1">Cell membrane</location>
        <topology evidence="1">Multi-pass membrane protein</topology>
    </subcellularLocation>
</comment>
<feature type="transmembrane region" description="Helical" evidence="8">
    <location>
        <begin position="475"/>
        <end position="495"/>
    </location>
</feature>
<dbReference type="EMBL" id="BMAR01000016">
    <property type="protein sequence ID" value="GFR46865.1"/>
    <property type="molecule type" value="Genomic_DNA"/>
</dbReference>
<comment type="caution">
    <text evidence="10">The sequence shown here is derived from an EMBL/GenBank/DDBJ whole genome shotgun (WGS) entry which is preliminary data.</text>
</comment>
<evidence type="ECO:0000256" key="8">
    <source>
        <dbReference type="SAM" id="Phobius"/>
    </source>
</evidence>
<feature type="transmembrane region" description="Helical" evidence="8">
    <location>
        <begin position="408"/>
        <end position="431"/>
    </location>
</feature>
<dbReference type="Gene3D" id="1.20.1250.20">
    <property type="entry name" value="MFS general substrate transporter like domains"/>
    <property type="match status" value="1"/>
</dbReference>
<feature type="transmembrane region" description="Helical" evidence="8">
    <location>
        <begin position="197"/>
        <end position="216"/>
    </location>
</feature>
<evidence type="ECO:0000256" key="7">
    <source>
        <dbReference type="ARBA" id="ARBA00038459"/>
    </source>
</evidence>
<evidence type="ECO:0000256" key="5">
    <source>
        <dbReference type="ARBA" id="ARBA00022989"/>
    </source>
</evidence>
<evidence type="ECO:0000259" key="9">
    <source>
        <dbReference type="PROSITE" id="PS50850"/>
    </source>
</evidence>
<feature type="transmembrane region" description="Helical" evidence="8">
    <location>
        <begin position="338"/>
        <end position="360"/>
    </location>
</feature>
<dbReference type="FunFam" id="1.20.1250.20:FF:000011">
    <property type="entry name" value="MFS multidrug transporter, putative"/>
    <property type="match status" value="1"/>
</dbReference>
<protein>
    <recommendedName>
        <fullName evidence="9">Major facilitator superfamily (MFS) profile domain-containing protein</fullName>
    </recommendedName>
</protein>
<dbReference type="Pfam" id="PF07690">
    <property type="entry name" value="MFS_1"/>
    <property type="match status" value="1"/>
</dbReference>
<accession>A0AAD3HNI7</accession>
<keyword evidence="2" id="KW-0813">Transport</keyword>
<evidence type="ECO:0000256" key="2">
    <source>
        <dbReference type="ARBA" id="ARBA00022448"/>
    </source>
</evidence>
<dbReference type="CDD" id="cd17323">
    <property type="entry name" value="MFS_Tpo1_MDR_like"/>
    <property type="match status" value="1"/>
</dbReference>
<evidence type="ECO:0000256" key="4">
    <source>
        <dbReference type="ARBA" id="ARBA00022692"/>
    </source>
</evidence>
<evidence type="ECO:0000256" key="6">
    <source>
        <dbReference type="ARBA" id="ARBA00023136"/>
    </source>
</evidence>
<dbReference type="PROSITE" id="PS50850">
    <property type="entry name" value="MFS"/>
    <property type="match status" value="1"/>
</dbReference>
<sequence>MTSGALHEEQASAKQPMHVCAPRRTPWKLYREDVSRITQANYSGSGTDKDPYVVDWLNGDEENPQTWSFAYKWVHTILASASTFAVGFCSSAYAGAAGDVMLKFDVRPEVATLGVSLFVLGFALGPLLWGPLSELFGRRPLLIYTYFALTAFNIGSAVAPNMPALIILRFFAGAFGSSPLTNAGAIIADMFDAKTRGLALCLFAAAPYFGVIGPIVGGFTGQSVGWRWVMWVLVFLTGVILILCTLFTPETYAPVLLRKRAESLTAHTGQVYRSKYDSKAASLTQKLKTNLTRPWILLIYEPIVLLLSVYVAIIYGVLYTLFTAFPIVFHHTRGWSPGISGLAFIGIAVGILLGLVYILLDNARYVRAAHAAGGHAPAEARLPPAIVGGVAIVLGLFWFAFTNSPSKHWLICIAATVPFGFGMINVFLPCVNYLVDSYLIYAASVLAANSVLRSLFGTVFPLFSTKMYENIGIHWASAVPGFMALACLPFPVLFWKYGAVVRSRCKYSAEASRIMQQHMAVSVVADCARGGEAKEQANAASAHDKV</sequence>
<feature type="transmembrane region" description="Helical" evidence="8">
    <location>
        <begin position="228"/>
        <end position="249"/>
    </location>
</feature>
<keyword evidence="11" id="KW-1185">Reference proteome</keyword>
<feature type="transmembrane region" description="Helical" evidence="8">
    <location>
        <begin position="381"/>
        <end position="402"/>
    </location>
</feature>
<feature type="transmembrane region" description="Helical" evidence="8">
    <location>
        <begin position="295"/>
        <end position="318"/>
    </location>
</feature>
<comment type="similarity">
    <text evidence="7">Belongs to the major facilitator superfamily. DHA1 family. Polyamines/proton antiporter (TC 2.A.1.2.16) subfamily.</text>
</comment>
<dbReference type="GO" id="GO:0005886">
    <property type="term" value="C:plasma membrane"/>
    <property type="evidence" value="ECO:0007669"/>
    <property type="project" value="UniProtKB-SubCell"/>
</dbReference>
<feature type="transmembrane region" description="Helical" evidence="8">
    <location>
        <begin position="110"/>
        <end position="129"/>
    </location>
</feature>
<keyword evidence="6 8" id="KW-0472">Membrane</keyword>
<keyword evidence="4 8" id="KW-0812">Transmembrane</keyword>
<keyword evidence="3" id="KW-1003">Cell membrane</keyword>
<dbReference type="GO" id="GO:0022857">
    <property type="term" value="F:transmembrane transporter activity"/>
    <property type="evidence" value="ECO:0007669"/>
    <property type="project" value="InterPro"/>
</dbReference>
<dbReference type="SUPFAM" id="SSF103473">
    <property type="entry name" value="MFS general substrate transporter"/>
    <property type="match status" value="1"/>
</dbReference>
<evidence type="ECO:0000256" key="1">
    <source>
        <dbReference type="ARBA" id="ARBA00004651"/>
    </source>
</evidence>
<dbReference type="InterPro" id="IPR020846">
    <property type="entry name" value="MFS_dom"/>
</dbReference>
<keyword evidence="5 8" id="KW-1133">Transmembrane helix</keyword>
<gene>
    <name evidence="10" type="ORF">Agub_g8506</name>
</gene>
<feature type="transmembrane region" description="Helical" evidence="8">
    <location>
        <begin position="165"/>
        <end position="185"/>
    </location>
</feature>
<reference evidence="10 11" key="1">
    <citation type="journal article" date="2021" name="Sci. Rep.">
        <title>Genome sequencing of the multicellular alga Astrephomene provides insights into convergent evolution of germ-soma differentiation.</title>
        <authorList>
            <person name="Yamashita S."/>
            <person name="Yamamoto K."/>
            <person name="Matsuzaki R."/>
            <person name="Suzuki S."/>
            <person name="Yamaguchi H."/>
            <person name="Hirooka S."/>
            <person name="Minakuchi Y."/>
            <person name="Miyagishima S."/>
            <person name="Kawachi M."/>
            <person name="Toyoda A."/>
            <person name="Nozaki H."/>
        </authorList>
    </citation>
    <scope>NUCLEOTIDE SEQUENCE [LARGE SCALE GENOMIC DNA]</scope>
    <source>
        <strain evidence="10 11">NIES-4017</strain>
    </source>
</reference>
<proteinExistence type="inferred from homology"/>
<feature type="transmembrane region" description="Helical" evidence="8">
    <location>
        <begin position="141"/>
        <end position="159"/>
    </location>
</feature>
<dbReference type="InterPro" id="IPR036259">
    <property type="entry name" value="MFS_trans_sf"/>
</dbReference>
<dbReference type="PANTHER" id="PTHR23502:SF186">
    <property type="entry name" value="MAJOR FACILITATOR SUPERFAMILY (MFS) PROFILE DOMAIN-CONTAINING PROTEIN"/>
    <property type="match status" value="1"/>
</dbReference>
<feature type="domain" description="Major facilitator superfamily (MFS) profile" evidence="9">
    <location>
        <begin position="75"/>
        <end position="504"/>
    </location>
</feature>
<organism evidence="10 11">
    <name type="scientific">Astrephomene gubernaculifera</name>
    <dbReference type="NCBI Taxonomy" id="47775"/>
    <lineage>
        <taxon>Eukaryota</taxon>
        <taxon>Viridiplantae</taxon>
        <taxon>Chlorophyta</taxon>
        <taxon>core chlorophytes</taxon>
        <taxon>Chlorophyceae</taxon>
        <taxon>CS clade</taxon>
        <taxon>Chlamydomonadales</taxon>
        <taxon>Astrephomenaceae</taxon>
        <taxon>Astrephomene</taxon>
    </lineage>
</organism>